<dbReference type="InterPro" id="IPR002890">
    <property type="entry name" value="MG2"/>
</dbReference>
<evidence type="ECO:0000313" key="4">
    <source>
        <dbReference type="EMBL" id="TDE12794.1"/>
    </source>
</evidence>
<dbReference type="InterPro" id="IPR001599">
    <property type="entry name" value="Macroglobln_a2"/>
</dbReference>
<dbReference type="Gene3D" id="2.20.130.20">
    <property type="match status" value="1"/>
</dbReference>
<dbReference type="RefSeq" id="WP_131960215.1">
    <property type="nucleotide sequence ID" value="NZ_SMFL01000008.1"/>
</dbReference>
<evidence type="ECO:0000256" key="1">
    <source>
        <dbReference type="ARBA" id="ARBA00010556"/>
    </source>
</evidence>
<sequence>MKKSLCRSIQSIFLIMLLFALAATGQNTVKTYHNHWKTVDDFQNKGLPKSALEEVRNIYQKAKKEKNNPQLIKAAIYMAGFQPETNETGNSPFILEMEKEVNLSQEPVKSVLTSVLAGLYLNHYNRVRWNLYNRTQTTDFKNDDFATWGTKDFHEKIRELYLLSIKNEKQLQLLKLEEYGDILVKGNTPKLRPTLYDLLTHEALKYFSSDERDIQKPAYSFAISSASAFEPAADFVNRKFESKDSASLQLLALRLYQSLIAFHLADKNPDALIDVDVLRLQYVSQKSVHPDKNQLYRTALNHIVSQYPNFPAAAQASYLIASSHFDKAMQSQALQDTTSRFETIKAALLCEQITKASPDSEGGINASNLLSRIREKTLQFSAESVNLPNNPFRVFVTYKNISKLHLRLIKATETIKAYLNEGAQEQKWNLLTLAPIVRRWEQTLPDLKDYQAHSVEVNVDALPIGEYVLLAGTDANFDIGQKTMGARLLSVSEISFVQRGDSYFVLNRNTGQPLSGAEATIWTSRYDAKTVSYQKQKRETYTSNVNGYFVRKKEYLINLQSNETLEITYQKDTLITEHQVYTYYNSQEADDNQPVEKVFLFTDRSLYRPGQVIHYKGIARKGNEVLKDRNKEIVVTLNSNGKEIEKTIKKVNEYGSFSGQFTLPAGQLNGLFTIEANEDDQISFHVEDYKRPKFEVSYDTLKGTYKVNDTIKIAGNAVAYAGNAISGAKVSYRVVRNSHFPYLRRFSRGWFPPTSSMEITNGTTVTDNGGKFSINFKALPDLSISQKLDPVFNYTIYADITDSNGETRSGQTTVSVSYKSLLLKNLIPEKLAADSLKNLAISTENMNGMFLPREIKVKVTKLLPETRLIRPRYWGRPDVFVMSKEEYIKSFPNDEYDGETEFKNWPEADIFLEKTAQLSVKQKFDVSEKMFLPGFYKIEISTGDPSGEDIRDIKYIELTDPKSDRPNQPQYLYTEESKPIEPGERTSIKIGSSADDIFLIINVSGKNVAGKSYDFSVLNIQSRTFVFTATEKDRGGYGVNYVFVKNNRVFQFQETIRVPWTNKDLKIEYASFRDKTLPGSQEKWKVKISGYKTDKVAAEMLGSMYDISLDQFYKHQWRKPFVWASYAGSSWTANDNFSQVAALIRYGQPVSYKYFEKRYDQLLTFDFNNRIMIRGTMTPQMRSMAGAVAGIGLNDQKALEEVVVVGYGVQKKQDLTGAETQEKKDVSKEVSIRKNFNETAFFLPDLQTNKKGEIEFSFTMPDALTRWKFQALAHTKDLAFGYSSREIVTQKDLMVQPNPPRFLREGDKISFSAKVVNLTDKVLTGTVNFQLFDTETNKAVDDIFQNLYPEQNITLNARESKPIQFSLQVPLHFTKTLTWRIVAKAGSFSDGEEKVLPVLSNRMLVTESMPLPMSGKGSRNFRFEKLINSGNSKSLVNESLTVEYTSNPAWYAVQALPTLMEFKNECAEQTWNGYYANSLAALVANSSSKIRKVFDTWKTLDTTALQSNLEKNQELKSVLLEEMPWLLTAKSETEQKRNIGLLFDMVRMSRELSSGFDKLKQSQNPDGGFVWFKGGTSDRYMTQYITTGIGHLKKINAIQKDQEEKINSLLWQAIGFLDLKMKEEYNQLIRNKTNLSLHRPSPLIVQYLYMRSFFPGHAVPSAFQTAHDYFLKQLKEDWVSQTKFMQGMIALTLHRSKDKSTPKAILKSLKETAIVNEETGMTWETAKGWWWYQAPIERQALLIEAFDEISNDTKTVDAMRTWLLKNKQTNHWESSKATAEACYAMLLKGTEWLSGETDVQISLGDLTIKSGQEKQEAGTGYLKKTFEAADIKSAMGNIKVDLMNNSVNNLPSWGAVYWQYFEDLDKITFAETPLKIAKKLFIEKNSDIGPVLSPVNESTALHVGDKIKVRIELRVDRDMEYVHMKDMRASAIEPVNVLSGYKWQGGLGYYESTKDAGTNFFFNYLQKGTYVFEYSLFVTHDGDFSNGITTVQCMYAPEFTAHSEGVRIQVK</sequence>
<dbReference type="PANTHER" id="PTHR40094:SF1">
    <property type="entry name" value="UBIQUITIN DOMAIN-CONTAINING PROTEIN"/>
    <property type="match status" value="1"/>
</dbReference>
<feature type="domain" description="Alpha-2-macroglobulin" evidence="3">
    <location>
        <begin position="1239"/>
        <end position="1329"/>
    </location>
</feature>
<dbReference type="SMART" id="SM01360">
    <property type="entry name" value="A2M"/>
    <property type="match status" value="1"/>
</dbReference>
<keyword evidence="2" id="KW-0732">Signal</keyword>
<dbReference type="Proteomes" id="UP000294850">
    <property type="component" value="Unassembled WGS sequence"/>
</dbReference>
<dbReference type="Gene3D" id="1.50.10.20">
    <property type="match status" value="1"/>
</dbReference>
<evidence type="ECO:0000313" key="5">
    <source>
        <dbReference type="Proteomes" id="UP000294850"/>
    </source>
</evidence>
<evidence type="ECO:0000259" key="3">
    <source>
        <dbReference type="SMART" id="SM01360"/>
    </source>
</evidence>
<protein>
    <submittedName>
        <fullName evidence="4">Alpha-2-macroglobulin</fullName>
    </submittedName>
</protein>
<dbReference type="Pfam" id="PF00207">
    <property type="entry name" value="A2M"/>
    <property type="match status" value="1"/>
</dbReference>
<feature type="signal peptide" evidence="2">
    <location>
        <begin position="1"/>
        <end position="22"/>
    </location>
</feature>
<gene>
    <name evidence="4" type="ORF">E0F88_20825</name>
</gene>
<dbReference type="GO" id="GO:0004866">
    <property type="term" value="F:endopeptidase inhibitor activity"/>
    <property type="evidence" value="ECO:0007669"/>
    <property type="project" value="InterPro"/>
</dbReference>
<comment type="caution">
    <text evidence="4">The sequence shown here is derived from an EMBL/GenBank/DDBJ whole genome shotgun (WGS) entry which is preliminary data.</text>
</comment>
<organism evidence="4 5">
    <name type="scientific">Dyadobacter psychrotolerans</name>
    <dbReference type="NCBI Taxonomy" id="2541721"/>
    <lineage>
        <taxon>Bacteria</taxon>
        <taxon>Pseudomonadati</taxon>
        <taxon>Bacteroidota</taxon>
        <taxon>Cytophagia</taxon>
        <taxon>Cytophagales</taxon>
        <taxon>Spirosomataceae</taxon>
        <taxon>Dyadobacter</taxon>
    </lineage>
</organism>
<feature type="chain" id="PRO_5020958918" evidence="2">
    <location>
        <begin position="23"/>
        <end position="2011"/>
    </location>
</feature>
<dbReference type="InterPro" id="IPR051802">
    <property type="entry name" value="YfhM-like"/>
</dbReference>
<dbReference type="EMBL" id="SMFL01000008">
    <property type="protein sequence ID" value="TDE12794.1"/>
    <property type="molecule type" value="Genomic_DNA"/>
</dbReference>
<name>A0A4R5DL97_9BACT</name>
<dbReference type="Pfam" id="PF17973">
    <property type="entry name" value="bMG10"/>
    <property type="match status" value="1"/>
</dbReference>
<reference evidence="4 5" key="1">
    <citation type="submission" date="2019-03" db="EMBL/GenBank/DDBJ databases">
        <title>Dyadobacter AR-3-6 sp. nov., isolated from arctic soil.</title>
        <authorList>
            <person name="Chaudhary D.K."/>
        </authorList>
    </citation>
    <scope>NUCLEOTIDE SEQUENCE [LARGE SCALE GENOMIC DNA]</scope>
    <source>
        <strain evidence="4 5">AR-3-6</strain>
    </source>
</reference>
<evidence type="ECO:0000256" key="2">
    <source>
        <dbReference type="SAM" id="SignalP"/>
    </source>
</evidence>
<proteinExistence type="inferred from homology"/>
<keyword evidence="5" id="KW-1185">Reference proteome</keyword>
<dbReference type="Pfam" id="PF01835">
    <property type="entry name" value="MG2"/>
    <property type="match status" value="1"/>
</dbReference>
<accession>A0A4R5DL97</accession>
<dbReference type="SUPFAM" id="SSF48239">
    <property type="entry name" value="Terpenoid cyclases/Protein prenyltransferases"/>
    <property type="match status" value="1"/>
</dbReference>
<dbReference type="Gene3D" id="2.60.40.1930">
    <property type="match status" value="1"/>
</dbReference>
<dbReference type="OrthoDB" id="9767116at2"/>
<dbReference type="InterPro" id="IPR041246">
    <property type="entry name" value="Bact_MG10"/>
</dbReference>
<comment type="similarity">
    <text evidence="1">Belongs to the protease inhibitor I39 (alpha-2-macroglobulin) family. Bacterial alpha-2-macroglobulin subfamily.</text>
</comment>
<dbReference type="PANTHER" id="PTHR40094">
    <property type="entry name" value="ALPHA-2-MACROGLOBULIN HOMOLOG"/>
    <property type="match status" value="1"/>
</dbReference>
<dbReference type="InterPro" id="IPR008930">
    <property type="entry name" value="Terpenoid_cyclase/PrenylTrfase"/>
</dbReference>